<sequence>MTHGQPDDLSLQNGQNVSDQATAQPDGSLGTPAGAEQKVSWLELFFDLIFVVAFDQLAKRLGDSVSLENVGVFALMFTAVWWSWSGNSTFAARYGNESRVYRWGTVAQLVSMAMIALAERGDLEETGGFFAVAFGLNRLIHAALHLWADRQSPEALAYSRAVAAAAGVTGALWLGSALLPGGGRAQLTLWGLALALDILAPILIRQKGLQALPHEAHLPERVGLLQIIALGTVITEIVSGGRGQRLSAATLLPAFLSILTTVALWRLYFDQARSLPLLAAHLAGRVGSMLAWLYGHLPFTLSVVMLGVGLGHGISSGKASEIDRFQPFVVWSLAGAFATLAFLRWNSRRVAGQRGLDRSLVTLLAAALGAALLSRPDLDTRQLHGAAALLTVTAAVLVATDPATRRLGQLEQRVSEVIEERAEALQPEGT</sequence>
<keyword evidence="1" id="KW-0472">Membrane</keyword>
<name>A0A1H7ATK8_9DEIO</name>
<evidence type="ECO:0000313" key="3">
    <source>
        <dbReference type="Proteomes" id="UP000199223"/>
    </source>
</evidence>
<keyword evidence="3" id="KW-1185">Reference proteome</keyword>
<reference evidence="3" key="1">
    <citation type="submission" date="2016-10" db="EMBL/GenBank/DDBJ databases">
        <authorList>
            <person name="Varghese N."/>
            <person name="Submissions S."/>
        </authorList>
    </citation>
    <scope>NUCLEOTIDE SEQUENCE [LARGE SCALE GENOMIC DNA]</scope>
    <source>
        <strain evidence="3">CGMCC 1.10218</strain>
    </source>
</reference>
<feature type="transmembrane region" description="Helical" evidence="1">
    <location>
        <begin position="325"/>
        <end position="343"/>
    </location>
</feature>
<dbReference type="PANTHER" id="PTHR36840">
    <property type="entry name" value="BLL5714 PROTEIN"/>
    <property type="match status" value="1"/>
</dbReference>
<protein>
    <submittedName>
        <fullName evidence="2">Low temperature requirement protein LtrA</fullName>
    </submittedName>
</protein>
<dbReference type="Proteomes" id="UP000199223">
    <property type="component" value="Unassembled WGS sequence"/>
</dbReference>
<feature type="transmembrane region" description="Helical" evidence="1">
    <location>
        <begin position="355"/>
        <end position="373"/>
    </location>
</feature>
<dbReference type="EMBL" id="FNZA01000014">
    <property type="protein sequence ID" value="SEJ68933.1"/>
    <property type="molecule type" value="Genomic_DNA"/>
</dbReference>
<proteinExistence type="predicted"/>
<dbReference type="PANTHER" id="PTHR36840:SF1">
    <property type="entry name" value="BLL5714 PROTEIN"/>
    <property type="match status" value="1"/>
</dbReference>
<feature type="transmembrane region" description="Helical" evidence="1">
    <location>
        <begin position="290"/>
        <end position="313"/>
    </location>
</feature>
<feature type="transmembrane region" description="Helical" evidence="1">
    <location>
        <begin position="248"/>
        <end position="269"/>
    </location>
</feature>
<dbReference type="AlphaFoldDB" id="A0A1H7ATK8"/>
<dbReference type="Pfam" id="PF06772">
    <property type="entry name" value="LtrA"/>
    <property type="match status" value="1"/>
</dbReference>
<dbReference type="OrthoDB" id="9798526at2"/>
<dbReference type="InterPro" id="IPR010640">
    <property type="entry name" value="Low_temperature_requirement_A"/>
</dbReference>
<accession>A0A1H7ATK8</accession>
<evidence type="ECO:0000256" key="1">
    <source>
        <dbReference type="SAM" id="Phobius"/>
    </source>
</evidence>
<organism evidence="2 3">
    <name type="scientific">Deinococcus reticulitermitis</name>
    <dbReference type="NCBI Taxonomy" id="856736"/>
    <lineage>
        <taxon>Bacteria</taxon>
        <taxon>Thermotogati</taxon>
        <taxon>Deinococcota</taxon>
        <taxon>Deinococci</taxon>
        <taxon>Deinococcales</taxon>
        <taxon>Deinococcaceae</taxon>
        <taxon>Deinococcus</taxon>
    </lineage>
</organism>
<keyword evidence="1" id="KW-1133">Transmembrane helix</keyword>
<feature type="transmembrane region" description="Helical" evidence="1">
    <location>
        <begin position="385"/>
        <end position="403"/>
    </location>
</feature>
<gene>
    <name evidence="2" type="ORF">SAMN04488058_11464</name>
</gene>
<dbReference type="RefSeq" id="WP_092265144.1">
    <property type="nucleotide sequence ID" value="NZ_FNZA01000014.1"/>
</dbReference>
<keyword evidence="1" id="KW-0812">Transmembrane</keyword>
<dbReference type="STRING" id="856736.SAMN04488058_11464"/>
<evidence type="ECO:0000313" key="2">
    <source>
        <dbReference type="EMBL" id="SEJ68933.1"/>
    </source>
</evidence>